<evidence type="ECO:0000313" key="2">
    <source>
        <dbReference type="Proteomes" id="UP000238322"/>
    </source>
</evidence>
<dbReference type="Proteomes" id="UP000238322">
    <property type="component" value="Unassembled WGS sequence"/>
</dbReference>
<gene>
    <name evidence="1" type="ORF">C5Y83_05930</name>
</gene>
<dbReference type="EMBL" id="PUHY01000005">
    <property type="protein sequence ID" value="PQO37480.1"/>
    <property type="molecule type" value="Genomic_DNA"/>
</dbReference>
<comment type="caution">
    <text evidence="1">The sequence shown here is derived from an EMBL/GenBank/DDBJ whole genome shotgun (WGS) entry which is preliminary data.</text>
</comment>
<accession>A0A2S8FZI6</accession>
<dbReference type="RefSeq" id="WP_105328729.1">
    <property type="nucleotide sequence ID" value="NZ_PUHY01000005.1"/>
</dbReference>
<dbReference type="AlphaFoldDB" id="A0A2S8FZI6"/>
<dbReference type="OrthoDB" id="286428at2"/>
<evidence type="ECO:0000313" key="1">
    <source>
        <dbReference type="EMBL" id="PQO37480.1"/>
    </source>
</evidence>
<sequence length="80" mass="8663">MTKSTTQVVNDLLTRRDAVLQQLAEMAVTSPGGLPNTSGTGDHIDHVGLRQSLYAELNEIDSLLARMEGPRESISQGRLT</sequence>
<name>A0A2S8FZI6_9BACT</name>
<protein>
    <submittedName>
        <fullName evidence="1">Uncharacterized protein</fullName>
    </submittedName>
</protein>
<reference evidence="1 2" key="1">
    <citation type="submission" date="2018-02" db="EMBL/GenBank/DDBJ databases">
        <title>Comparative genomes isolates from brazilian mangrove.</title>
        <authorList>
            <person name="Araujo J.E."/>
            <person name="Taketani R.G."/>
            <person name="Silva M.C.P."/>
            <person name="Loureco M.V."/>
            <person name="Andreote F.D."/>
        </authorList>
    </citation>
    <scope>NUCLEOTIDE SEQUENCE [LARGE SCALE GENOMIC DNA]</scope>
    <source>
        <strain evidence="1 2">Hex-1 MGV</strain>
    </source>
</reference>
<organism evidence="1 2">
    <name type="scientific">Blastopirellula marina</name>
    <dbReference type="NCBI Taxonomy" id="124"/>
    <lineage>
        <taxon>Bacteria</taxon>
        <taxon>Pseudomonadati</taxon>
        <taxon>Planctomycetota</taxon>
        <taxon>Planctomycetia</taxon>
        <taxon>Pirellulales</taxon>
        <taxon>Pirellulaceae</taxon>
        <taxon>Blastopirellula</taxon>
    </lineage>
</organism>
<proteinExistence type="predicted"/>